<reference evidence="8" key="1">
    <citation type="submission" date="2017-05" db="EMBL/GenBank/DDBJ databases">
        <title>Improved OligoMM genomes.</title>
        <authorList>
            <person name="Garzetti D."/>
        </authorList>
    </citation>
    <scope>NUCLEOTIDE SEQUENCE [LARGE SCALE GENOMIC DNA]</scope>
    <source>
        <strain evidence="8">YL45</strain>
    </source>
</reference>
<proteinExistence type="inferred from homology"/>
<evidence type="ECO:0000256" key="2">
    <source>
        <dbReference type="ARBA" id="ARBA00022898"/>
    </source>
</evidence>
<keyword evidence="4" id="KW-0238">DNA-binding</keyword>
<dbReference type="AlphaFoldDB" id="A0A227KPP4"/>
<dbReference type="InterPro" id="IPR015421">
    <property type="entry name" value="PyrdxlP-dep_Trfase_major"/>
</dbReference>
<dbReference type="Gene3D" id="1.10.10.10">
    <property type="entry name" value="Winged helix-like DNA-binding domain superfamily/Winged helix DNA-binding domain"/>
    <property type="match status" value="1"/>
</dbReference>
<dbReference type="Gene3D" id="3.90.1150.10">
    <property type="entry name" value="Aspartate Aminotransferase, domain 1"/>
    <property type="match status" value="1"/>
</dbReference>
<dbReference type="SUPFAM" id="SSF46785">
    <property type="entry name" value="Winged helix' DNA-binding domain"/>
    <property type="match status" value="1"/>
</dbReference>
<dbReference type="GeneID" id="78362477"/>
<dbReference type="PANTHER" id="PTHR46577:SF2">
    <property type="entry name" value="TRANSCRIPTIONAL REGULATORY PROTEIN"/>
    <property type="match status" value="1"/>
</dbReference>
<dbReference type="CDD" id="cd07377">
    <property type="entry name" value="WHTH_GntR"/>
    <property type="match status" value="1"/>
</dbReference>
<dbReference type="InterPro" id="IPR012318">
    <property type="entry name" value="HTH_CRP"/>
</dbReference>
<evidence type="ECO:0000256" key="5">
    <source>
        <dbReference type="ARBA" id="ARBA00023163"/>
    </source>
</evidence>
<organism evidence="7 8">
    <name type="scientific">Turicimonas muris</name>
    <dbReference type="NCBI Taxonomy" id="1796652"/>
    <lineage>
        <taxon>Bacteria</taxon>
        <taxon>Pseudomonadati</taxon>
        <taxon>Pseudomonadota</taxon>
        <taxon>Betaproteobacteria</taxon>
        <taxon>Burkholderiales</taxon>
        <taxon>Sutterellaceae</taxon>
        <taxon>Turicimonas</taxon>
    </lineage>
</organism>
<dbReference type="InterPro" id="IPR015422">
    <property type="entry name" value="PyrdxlP-dep_Trfase_small"/>
</dbReference>
<feature type="domain" description="HTH gntR-type" evidence="6">
    <location>
        <begin position="12"/>
        <end position="80"/>
    </location>
</feature>
<dbReference type="InterPro" id="IPR015424">
    <property type="entry name" value="PyrdxlP-dep_Trfase"/>
</dbReference>
<evidence type="ECO:0000256" key="4">
    <source>
        <dbReference type="ARBA" id="ARBA00023125"/>
    </source>
</evidence>
<sequence length="478" mass="54419">MISWKIDPNSTVPIYKQLVNLVRASVACGELRKGEVLPSQRQLAKLLGLSRATIVKAMTEMADAGLIDIQERNQAVVSDLSTKGVQWNVYFRRSGHRYCNIQKSSRIDNAEINLSRLSLSSEFKECEKNLKTLQQIKAIIGDPSDLKRDYIHGIESLQDSMLEYLAEHGVTCTREELLLVASPVQAISFVSELLLASGVHLYYSTPSDINYFGFLESYGAQLHPLPSDSEGIVVDSLMKKGNPKNDSVLFIWSSCTPPTNVSLSKSRRDKILNVCKTHNIPIIDNCMLEAYNLERDAPNSLFRKEYFEGTIQIGAFPRGMAAGTWLAWIVAPKPVILRLEDIKEKRFRSLDTFSQTILQRLLQTRELQNYHAAVREKLREDTYTNNSLIQKYLGDIANWNRKASGWCFWIKFKPPIDTKVLFESRKGISFNPGFFYDSADSSHIMLNPPSLTKEDFEKGLKKLREEILYLFPEAFEEK</sequence>
<evidence type="ECO:0000256" key="1">
    <source>
        <dbReference type="ARBA" id="ARBA00005384"/>
    </source>
</evidence>
<evidence type="ECO:0000313" key="7">
    <source>
        <dbReference type="EMBL" id="OXE50123.1"/>
    </source>
</evidence>
<comment type="similarity">
    <text evidence="1">In the C-terminal section; belongs to the class-I pyridoxal-phosphate-dependent aminotransferase family.</text>
</comment>
<dbReference type="InterPro" id="IPR036390">
    <property type="entry name" value="WH_DNA-bd_sf"/>
</dbReference>
<keyword evidence="7" id="KW-0032">Aminotransferase</keyword>
<gene>
    <name evidence="7" type="ORF">ADH67_03705</name>
</gene>
<keyword evidence="3" id="KW-0805">Transcription regulation</keyword>
<dbReference type="GO" id="GO:0008483">
    <property type="term" value="F:transaminase activity"/>
    <property type="evidence" value="ECO:0007669"/>
    <property type="project" value="UniProtKB-KW"/>
</dbReference>
<evidence type="ECO:0000256" key="3">
    <source>
        <dbReference type="ARBA" id="ARBA00023015"/>
    </source>
</evidence>
<dbReference type="Gene3D" id="3.40.640.10">
    <property type="entry name" value="Type I PLP-dependent aspartate aminotransferase-like (Major domain)"/>
    <property type="match status" value="1"/>
</dbReference>
<dbReference type="Proteomes" id="UP000214610">
    <property type="component" value="Unassembled WGS sequence"/>
</dbReference>
<dbReference type="PANTHER" id="PTHR46577">
    <property type="entry name" value="HTH-TYPE TRANSCRIPTIONAL REGULATORY PROTEIN GABR"/>
    <property type="match status" value="1"/>
</dbReference>
<dbReference type="SUPFAM" id="SSF53383">
    <property type="entry name" value="PLP-dependent transferases"/>
    <property type="match status" value="1"/>
</dbReference>
<keyword evidence="8" id="KW-1185">Reference proteome</keyword>
<dbReference type="RefSeq" id="WP_066594762.1">
    <property type="nucleotide sequence ID" value="NZ_CAJTBZ010000014.1"/>
</dbReference>
<dbReference type="CDD" id="cd00609">
    <property type="entry name" value="AAT_like"/>
    <property type="match status" value="1"/>
</dbReference>
<dbReference type="PRINTS" id="PR00035">
    <property type="entry name" value="HTHGNTR"/>
</dbReference>
<keyword evidence="2" id="KW-0663">Pyridoxal phosphate</keyword>
<name>A0A227KPP4_9BURK</name>
<keyword evidence="7" id="KW-0808">Transferase</keyword>
<dbReference type="Pfam" id="PF00392">
    <property type="entry name" value="GntR"/>
    <property type="match status" value="1"/>
</dbReference>
<accession>A0A227KPP4</accession>
<protein>
    <submittedName>
        <fullName evidence="7">PLP-dependent aminotransferase family protein</fullName>
    </submittedName>
</protein>
<dbReference type="SMART" id="SM00419">
    <property type="entry name" value="HTH_CRP"/>
    <property type="match status" value="1"/>
</dbReference>
<dbReference type="GO" id="GO:0003700">
    <property type="term" value="F:DNA-binding transcription factor activity"/>
    <property type="evidence" value="ECO:0007669"/>
    <property type="project" value="InterPro"/>
</dbReference>
<dbReference type="InterPro" id="IPR051446">
    <property type="entry name" value="HTH_trans_reg/aminotransferase"/>
</dbReference>
<dbReference type="SMART" id="SM00345">
    <property type="entry name" value="HTH_GNTR"/>
    <property type="match status" value="1"/>
</dbReference>
<evidence type="ECO:0000313" key="8">
    <source>
        <dbReference type="Proteomes" id="UP000214610"/>
    </source>
</evidence>
<dbReference type="EMBL" id="NHMP01000002">
    <property type="protein sequence ID" value="OXE50123.1"/>
    <property type="molecule type" value="Genomic_DNA"/>
</dbReference>
<evidence type="ECO:0000259" key="6">
    <source>
        <dbReference type="PROSITE" id="PS50949"/>
    </source>
</evidence>
<dbReference type="InterPro" id="IPR036388">
    <property type="entry name" value="WH-like_DNA-bd_sf"/>
</dbReference>
<dbReference type="PROSITE" id="PS50949">
    <property type="entry name" value="HTH_GNTR"/>
    <property type="match status" value="1"/>
</dbReference>
<comment type="caution">
    <text evidence="7">The sequence shown here is derived from an EMBL/GenBank/DDBJ whole genome shotgun (WGS) entry which is preliminary data.</text>
</comment>
<dbReference type="GO" id="GO:0003677">
    <property type="term" value="F:DNA binding"/>
    <property type="evidence" value="ECO:0007669"/>
    <property type="project" value="UniProtKB-KW"/>
</dbReference>
<keyword evidence="5" id="KW-0804">Transcription</keyword>
<dbReference type="InterPro" id="IPR000524">
    <property type="entry name" value="Tscrpt_reg_HTH_GntR"/>
</dbReference>